<feature type="domain" description="KRR1 small subunit processome component second KH" evidence="11">
    <location>
        <begin position="148"/>
        <end position="238"/>
    </location>
</feature>
<dbReference type="FunFam" id="3.30.1370.10:FF:000014">
    <property type="entry name" value="KRR1 small subunit processome component"/>
    <property type="match status" value="1"/>
</dbReference>
<evidence type="ECO:0000256" key="3">
    <source>
        <dbReference type="ARBA" id="ARBA00022517"/>
    </source>
</evidence>
<evidence type="ECO:0000256" key="2">
    <source>
        <dbReference type="ARBA" id="ARBA00009344"/>
    </source>
</evidence>
<dbReference type="EMBL" id="JASMQC010000002">
    <property type="protein sequence ID" value="KAK1947130.1"/>
    <property type="molecule type" value="Genomic_DNA"/>
</dbReference>
<evidence type="ECO:0000259" key="10">
    <source>
        <dbReference type="Pfam" id="PF17903"/>
    </source>
</evidence>
<dbReference type="AlphaFoldDB" id="A0AAD9GZC9"/>
<dbReference type="Pfam" id="PF21800">
    <property type="entry name" value="KH_KRR1_2nd"/>
    <property type="match status" value="1"/>
</dbReference>
<feature type="compositionally biased region" description="Low complexity" evidence="9">
    <location>
        <begin position="712"/>
        <end position="722"/>
    </location>
</feature>
<comment type="subcellular location">
    <subcellularLocation>
        <location evidence="1">Nucleus</location>
        <location evidence="1">Nucleolus</location>
    </subcellularLocation>
</comment>
<evidence type="ECO:0000313" key="13">
    <source>
        <dbReference type="Proteomes" id="UP001259832"/>
    </source>
</evidence>
<feature type="region of interest" description="Disordered" evidence="9">
    <location>
        <begin position="410"/>
        <end position="445"/>
    </location>
</feature>
<gene>
    <name evidence="12" type="ORF">P3T76_001140</name>
</gene>
<organism evidence="12 13">
    <name type="scientific">Phytophthora citrophthora</name>
    <dbReference type="NCBI Taxonomy" id="4793"/>
    <lineage>
        <taxon>Eukaryota</taxon>
        <taxon>Sar</taxon>
        <taxon>Stramenopiles</taxon>
        <taxon>Oomycota</taxon>
        <taxon>Peronosporomycetes</taxon>
        <taxon>Peronosporales</taxon>
        <taxon>Peronosporaceae</taxon>
        <taxon>Phytophthora</taxon>
    </lineage>
</organism>
<feature type="compositionally biased region" description="Polar residues" evidence="9">
    <location>
        <begin position="410"/>
        <end position="421"/>
    </location>
</feature>
<dbReference type="PANTHER" id="PTHR12581:SF0">
    <property type="entry name" value="KRR1 SMALL SUBUNIT PROCESSOME COMPONENT HOMOLOG"/>
    <property type="match status" value="1"/>
</dbReference>
<evidence type="ECO:0000256" key="9">
    <source>
        <dbReference type="SAM" id="MobiDB-lite"/>
    </source>
</evidence>
<comment type="caution">
    <text evidence="12">The sequence shown here is derived from an EMBL/GenBank/DDBJ whole genome shotgun (WGS) entry which is preliminary data.</text>
</comment>
<feature type="compositionally biased region" description="Low complexity" evidence="9">
    <location>
        <begin position="422"/>
        <end position="436"/>
    </location>
</feature>
<reference evidence="12" key="1">
    <citation type="submission" date="2023-08" db="EMBL/GenBank/DDBJ databases">
        <title>Reference Genome Resource for the Citrus Pathogen Phytophthora citrophthora.</title>
        <authorList>
            <person name="Moller H."/>
            <person name="Coetzee B."/>
            <person name="Rose L.J."/>
            <person name="Van Niekerk J.M."/>
        </authorList>
    </citation>
    <scope>NUCLEOTIDE SEQUENCE</scope>
    <source>
        <strain evidence="12">STE-U-9442</strain>
    </source>
</reference>
<dbReference type="GO" id="GO:0003723">
    <property type="term" value="F:RNA binding"/>
    <property type="evidence" value="ECO:0007669"/>
    <property type="project" value="UniProtKB-KW"/>
</dbReference>
<dbReference type="Proteomes" id="UP001259832">
    <property type="component" value="Unassembled WGS sequence"/>
</dbReference>
<dbReference type="CDD" id="cd22393">
    <property type="entry name" value="KH-I_KRR1_rpt1"/>
    <property type="match status" value="1"/>
</dbReference>
<feature type="domain" description="KRR1 small subunit processome component first KH" evidence="10">
    <location>
        <begin position="66"/>
        <end position="146"/>
    </location>
</feature>
<feature type="compositionally biased region" description="Basic and acidic residues" evidence="9">
    <location>
        <begin position="7"/>
        <end position="37"/>
    </location>
</feature>
<sequence>MEQFDGDAPRNHLEAEAREEKKNHRKDKPWDNEDIDHWKIDPWQDEVDDQKHAGKKIKMPGLLEESSFATLFPKYREKYLREVWPIVTKALDAHKITCELNLVEGSMTVRTSRKTTDPYIVLKARDLIKLLARSIPVNQAVKILDDDVQCDIIKIGGMVRNKERFVKRRQRLVGPDGATLKAIELLTNCYVLVQGNTVSAMGSYHGLRNVRKIVEDCFANVHPIYNVKRLMIKRELAKDPKLKDENWERFLPTFKKQNVQTKKPKKVREKKVYTPFPPAPTASKVDKEIESGEYFMKEHERKAMKKAKKHEEKVQVLQKRKADKMAEYVAPSEKETSKKRKKQKAEAQEESKRATSVEALKQKFLSQKSTKKTTDPKATSSVNDYLAGVNTAESSSKRIRFTSQINADLMSGHQNHNNTRMSSSSSSSQASNVNVSPRGALNPETKRFPLLKGAEMTAKFDKQVEVLPIRFQAMTRITAENMTEESRSRPGLQRSNDDNDNDRIGEEKPRERGCGRGLLRGERKSSVSGNQKRIEADGGMFTEQPIGLVVALFHDGFVCRHINKENEGIEGFAQPYDAESSYFLACIDNGRVPEGLPDMIACAHNNGSVLAEIRDYRDTRTALCPVSSAFLPATSALLQADVELDERFHVWQTLLLPGKSPLPFQAQGSSLFEPPTLQSIFDHFPDVTPSELETLAMEAKQQLLQEEDVLLSSSSTDSSSPPDHSRESHEIPDRRVSGATTTPTPRSRLHSDLGSSPPASLLSPITRKSARSSHSGQEDTIAKPYKRQIQTSAKGGSQHRRTDQRSSLLSVRSDLTSASRNQGMELCASPNLFRSEPPHENCDVLADDAAPVTPLPATQLFLSKLKGKRRRPDTELLYGKPAWVTIAHLRAWNVNTPVFFMLEHDANARKLMQAEKSSPPETEHVAGSMRYLARQLGDLTRPSDVIAVACARGLKVAEDEGRKLNEADWMETEERSPSPTWQSAEVSIALVSPDEGPSLHLQRIDKDEDLLLGQFFEIATDATCLPKDMQPTAAAPHFNDFDDDGNLQLQSA</sequence>
<dbReference type="InterPro" id="IPR024166">
    <property type="entry name" value="rRNA_assembly_KRR1"/>
</dbReference>
<feature type="compositionally biased region" description="Polar residues" evidence="9">
    <location>
        <begin position="805"/>
        <end position="816"/>
    </location>
</feature>
<dbReference type="SUPFAM" id="SSF54791">
    <property type="entry name" value="Eukaryotic type KH-domain (KH-domain type I)"/>
    <property type="match status" value="1"/>
</dbReference>
<dbReference type="InterPro" id="IPR048550">
    <property type="entry name" value="KRR1-like_KH1_euk"/>
</dbReference>
<dbReference type="FunFam" id="3.30.1370.10:FF:000011">
    <property type="entry name" value="KRR1 small subunit processome component"/>
    <property type="match status" value="1"/>
</dbReference>
<proteinExistence type="inferred from homology"/>
<evidence type="ECO:0000256" key="8">
    <source>
        <dbReference type="ARBA" id="ARBA00032993"/>
    </source>
</evidence>
<feature type="compositionally biased region" description="Basic and acidic residues" evidence="9">
    <location>
        <begin position="344"/>
        <end position="355"/>
    </location>
</feature>
<dbReference type="GO" id="GO:0006364">
    <property type="term" value="P:rRNA processing"/>
    <property type="evidence" value="ECO:0007669"/>
    <property type="project" value="UniProtKB-KW"/>
</dbReference>
<evidence type="ECO:0000256" key="1">
    <source>
        <dbReference type="ARBA" id="ARBA00004604"/>
    </source>
</evidence>
<evidence type="ECO:0000256" key="7">
    <source>
        <dbReference type="ARBA" id="ARBA00023274"/>
    </source>
</evidence>
<protein>
    <recommendedName>
        <fullName evidence="8">KRR-R motif-containing protein 1</fullName>
    </recommendedName>
</protein>
<feature type="region of interest" description="Disordered" evidence="9">
    <location>
        <begin position="300"/>
        <end position="381"/>
    </location>
</feature>
<feature type="region of interest" description="Disordered" evidence="9">
    <location>
        <begin position="1"/>
        <end position="37"/>
    </location>
</feature>
<evidence type="ECO:0000313" key="12">
    <source>
        <dbReference type="EMBL" id="KAK1947130.1"/>
    </source>
</evidence>
<dbReference type="PANTHER" id="PTHR12581">
    <property type="entry name" value="HIV-1 REV BINDING PROTEIN 2, 3"/>
    <property type="match status" value="1"/>
</dbReference>
<feature type="region of interest" description="Disordered" evidence="9">
    <location>
        <begin position="709"/>
        <end position="816"/>
    </location>
</feature>
<accession>A0AAD9GZC9</accession>
<keyword evidence="3" id="KW-0690">Ribosome biogenesis</keyword>
<dbReference type="CDD" id="cd22394">
    <property type="entry name" value="KH-I_KRR1_rpt2"/>
    <property type="match status" value="1"/>
</dbReference>
<feature type="compositionally biased region" description="Basic and acidic residues" evidence="9">
    <location>
        <begin position="495"/>
        <end position="525"/>
    </location>
</feature>
<keyword evidence="6" id="KW-0539">Nucleus</keyword>
<feature type="region of interest" description="Disordered" evidence="9">
    <location>
        <begin position="1030"/>
        <end position="1052"/>
    </location>
</feature>
<evidence type="ECO:0000256" key="5">
    <source>
        <dbReference type="ARBA" id="ARBA00022884"/>
    </source>
</evidence>
<keyword evidence="5" id="KW-0694">RNA-binding</keyword>
<keyword evidence="13" id="KW-1185">Reference proteome</keyword>
<dbReference type="InterPro" id="IPR048549">
    <property type="entry name" value="KRR1-like_KH2_euk"/>
</dbReference>
<feature type="region of interest" description="Disordered" evidence="9">
    <location>
        <begin position="478"/>
        <end position="531"/>
    </location>
</feature>
<dbReference type="InterPro" id="IPR041174">
    <property type="entry name" value="KRR1-like_KH1"/>
</dbReference>
<evidence type="ECO:0000256" key="4">
    <source>
        <dbReference type="ARBA" id="ARBA00022552"/>
    </source>
</evidence>
<keyword evidence="4" id="KW-0698">rRNA processing</keyword>
<evidence type="ECO:0000256" key="6">
    <source>
        <dbReference type="ARBA" id="ARBA00023242"/>
    </source>
</evidence>
<dbReference type="Gene3D" id="3.30.1370.10">
    <property type="entry name" value="K Homology domain, type 1"/>
    <property type="match status" value="2"/>
</dbReference>
<feature type="compositionally biased region" description="Basic and acidic residues" evidence="9">
    <location>
        <begin position="723"/>
        <end position="736"/>
    </location>
</feature>
<feature type="compositionally biased region" description="Low complexity" evidence="9">
    <location>
        <begin position="752"/>
        <end position="764"/>
    </location>
</feature>
<dbReference type="GO" id="GO:0032040">
    <property type="term" value="C:small-subunit processome"/>
    <property type="evidence" value="ECO:0007669"/>
    <property type="project" value="TreeGrafter"/>
</dbReference>
<dbReference type="InterPro" id="IPR036612">
    <property type="entry name" value="KH_dom_type_1_sf"/>
</dbReference>
<dbReference type="Pfam" id="PF17903">
    <property type="entry name" value="KH_KRR1_1st"/>
    <property type="match status" value="1"/>
</dbReference>
<dbReference type="InterPro" id="IPR048548">
    <property type="entry name" value="KRR1-like_KH2"/>
</dbReference>
<evidence type="ECO:0000259" key="11">
    <source>
        <dbReference type="Pfam" id="PF21800"/>
    </source>
</evidence>
<name>A0AAD9GZC9_9STRA</name>
<comment type="similarity">
    <text evidence="2">Belongs to the KRR1 family.</text>
</comment>
<keyword evidence="7" id="KW-0687">Ribonucleoprotein</keyword>